<protein>
    <submittedName>
        <fullName evidence="2">Efflux RND transporter permease subunit</fullName>
    </submittedName>
</protein>
<comment type="caution">
    <text evidence="2">The sequence shown here is derived from an EMBL/GenBank/DDBJ whole genome shotgun (WGS) entry which is preliminary data.</text>
</comment>
<dbReference type="SUPFAM" id="SSF82866">
    <property type="entry name" value="Multidrug efflux transporter AcrB transmembrane domain"/>
    <property type="match status" value="2"/>
</dbReference>
<dbReference type="SUPFAM" id="SSF82693">
    <property type="entry name" value="Multidrug efflux transporter AcrB pore domain, PN1, PN2, PC1 and PC2 subdomains"/>
    <property type="match status" value="2"/>
</dbReference>
<evidence type="ECO:0000313" key="2">
    <source>
        <dbReference type="EMBL" id="MFD2158863.1"/>
    </source>
</evidence>
<sequence length="1052" mass="116323">MSSPLQKHPFITWFASNPVVANILMFSILAAGLFTAVTVRKEGFPAFAAETVRITVPIRGGTPEDVERGVAIKIEESLQSVDGIEHIRSVSTDSLATITVQAKEKYPITKLLDDVKIQVDAIPSFPEQAENPVIVEQKRTNEVLWVELYGEASEAVLKETARNLRDVLLRQSAISKVETLGDRDYEISIEPSEEKLRLYNLTFNELAQAVSNNSLDLGGGVIRSERGDIALRSRDQAYLRKDFENIPVRTNPDGTRIFVRDVANVRDDFIDQEYLNRYRGQPSVSLRIKTEGNDDILKAVRQARETVEEYSKADKLPEGVQIAGWYDGAVNIRDRLVLLGKNGFVGVLLVFLTLTLFLNLRLAFWVAVGVPISLAGALACFPIAGIDLSVNVISAFGFLVVLGIVVDDAIVIGESIYSEKEQQKEITDSEGYIRSTVRGVSKVVTPATFGVITTVAAFLPLTQVSGRMGNVFGQIAITVILCLIFSLVESKLILPSHLAHIDVHRKPTNAITRTWAKIQSSIARGLQWVIDSIYRPLIRTLIPWRYTVLAGFIAVLVLIVSLLPAGMLRFVFFPNIYNDNITVTLELEQGQSVDYLHQSALRIERAAEALGEEYKQKHGHNPFLEVQISSSNNTKASVITELTRSTTREFLPTADIIKDWRKKVGPVAGARSLSFAATAGPPGGDFVINLESEDLNELKAAAEDLKAVVATYPGVYDVLDTFDSGKPEILYSITPEGQAAGVTKRDLAIGVRDAFYGREAQRVQRGREEVRVMVRYPIEQRDSLETLRDMRIRKADGTAIPFSLVANTEYSESLASIERYDNKRVVSVEGSIDKGVTSSDEIQARLLEEYFPQMRAKFPSISTSESGEVEQRQKSMGSLQVGFLLSIIFIYILIAIPLKSYVKPLIIMSVIPFGIIGALMGHFIMGIPVSILSMFGILALSGVVVNDSLVLVCRIDDLRKEGSTLLEACKRAGADRFRAILLTSLTTFFGLYPLLRETEVQAQFLKPMAASLAFGILFATVITLVLLPILLLIAKDIKDFFKYVYTGVETKK</sequence>
<dbReference type="Gene3D" id="3.30.70.1320">
    <property type="entry name" value="Multidrug efflux transporter AcrB pore domain like"/>
    <property type="match status" value="1"/>
</dbReference>
<keyword evidence="1" id="KW-1133">Transmembrane helix</keyword>
<dbReference type="InterPro" id="IPR001036">
    <property type="entry name" value="Acrflvin-R"/>
</dbReference>
<dbReference type="Gene3D" id="1.20.1640.10">
    <property type="entry name" value="Multidrug efflux transporter AcrB transmembrane domain"/>
    <property type="match status" value="2"/>
</dbReference>
<reference evidence="3" key="1">
    <citation type="journal article" date="2019" name="Int. J. Syst. Evol. Microbiol.">
        <title>The Global Catalogue of Microorganisms (GCM) 10K type strain sequencing project: providing services to taxonomists for standard genome sequencing and annotation.</title>
        <authorList>
            <consortium name="The Broad Institute Genomics Platform"/>
            <consortium name="The Broad Institute Genome Sequencing Center for Infectious Disease"/>
            <person name="Wu L."/>
            <person name="Ma J."/>
        </authorList>
    </citation>
    <scope>NUCLEOTIDE SEQUENCE [LARGE SCALE GENOMIC DNA]</scope>
    <source>
        <strain evidence="3">CCUG 57942</strain>
    </source>
</reference>
<feature type="transmembrane region" description="Helical" evidence="1">
    <location>
        <begin position="20"/>
        <end position="39"/>
    </location>
</feature>
<dbReference type="EMBL" id="JBHUJB010000034">
    <property type="protein sequence ID" value="MFD2158863.1"/>
    <property type="molecule type" value="Genomic_DNA"/>
</dbReference>
<feature type="transmembrane region" description="Helical" evidence="1">
    <location>
        <begin position="879"/>
        <end position="898"/>
    </location>
</feature>
<evidence type="ECO:0000256" key="1">
    <source>
        <dbReference type="SAM" id="Phobius"/>
    </source>
</evidence>
<accession>A0ABW4ZA45</accession>
<dbReference type="Gene3D" id="3.30.2090.10">
    <property type="entry name" value="Multidrug efflux transporter AcrB TolC docking domain, DN and DC subdomains"/>
    <property type="match status" value="2"/>
</dbReference>
<dbReference type="RefSeq" id="WP_377089303.1">
    <property type="nucleotide sequence ID" value="NZ_JBHSJL010000014.1"/>
</dbReference>
<feature type="transmembrane region" description="Helical" evidence="1">
    <location>
        <begin position="336"/>
        <end position="356"/>
    </location>
</feature>
<feature type="transmembrane region" description="Helical" evidence="1">
    <location>
        <begin position="905"/>
        <end position="925"/>
    </location>
</feature>
<dbReference type="Proteomes" id="UP001597389">
    <property type="component" value="Unassembled WGS sequence"/>
</dbReference>
<dbReference type="Gene3D" id="3.30.70.1440">
    <property type="entry name" value="Multidrug efflux transporter AcrB pore domain"/>
    <property type="match status" value="1"/>
</dbReference>
<dbReference type="InterPro" id="IPR027463">
    <property type="entry name" value="AcrB_DN_DC_subdom"/>
</dbReference>
<organism evidence="2 3">
    <name type="scientific">Rubritalea tangerina</name>
    <dbReference type="NCBI Taxonomy" id="430798"/>
    <lineage>
        <taxon>Bacteria</taxon>
        <taxon>Pseudomonadati</taxon>
        <taxon>Verrucomicrobiota</taxon>
        <taxon>Verrucomicrobiia</taxon>
        <taxon>Verrucomicrobiales</taxon>
        <taxon>Rubritaleaceae</taxon>
        <taxon>Rubritalea</taxon>
    </lineage>
</organism>
<name>A0ABW4ZA45_9BACT</name>
<feature type="transmembrane region" description="Helical" evidence="1">
    <location>
        <begin position="471"/>
        <end position="488"/>
    </location>
</feature>
<keyword evidence="3" id="KW-1185">Reference proteome</keyword>
<feature type="transmembrane region" description="Helical" evidence="1">
    <location>
        <begin position="546"/>
        <end position="572"/>
    </location>
</feature>
<feature type="transmembrane region" description="Helical" evidence="1">
    <location>
        <begin position="1007"/>
        <end position="1033"/>
    </location>
</feature>
<dbReference type="PRINTS" id="PR00702">
    <property type="entry name" value="ACRIFLAVINRP"/>
</dbReference>
<keyword evidence="1" id="KW-0472">Membrane</keyword>
<proteinExistence type="predicted"/>
<feature type="transmembrane region" description="Helical" evidence="1">
    <location>
        <begin position="931"/>
        <end position="955"/>
    </location>
</feature>
<feature type="transmembrane region" description="Helical" evidence="1">
    <location>
        <begin position="976"/>
        <end position="995"/>
    </location>
</feature>
<dbReference type="Pfam" id="PF00873">
    <property type="entry name" value="ACR_tran"/>
    <property type="match status" value="1"/>
</dbReference>
<dbReference type="PANTHER" id="PTHR32063">
    <property type="match status" value="1"/>
</dbReference>
<feature type="transmembrane region" description="Helical" evidence="1">
    <location>
        <begin position="362"/>
        <end position="381"/>
    </location>
</feature>
<keyword evidence="1" id="KW-0812">Transmembrane</keyword>
<dbReference type="Gene3D" id="3.30.70.1430">
    <property type="entry name" value="Multidrug efflux transporter AcrB pore domain"/>
    <property type="match status" value="2"/>
</dbReference>
<evidence type="ECO:0000313" key="3">
    <source>
        <dbReference type="Proteomes" id="UP001597389"/>
    </source>
</evidence>
<dbReference type="SUPFAM" id="SSF82714">
    <property type="entry name" value="Multidrug efflux transporter AcrB TolC docking domain, DN and DC subdomains"/>
    <property type="match status" value="2"/>
</dbReference>
<dbReference type="PANTHER" id="PTHR32063:SF33">
    <property type="entry name" value="RND SUPERFAMILY EFFLUX PUMP PERMEASE COMPONENT"/>
    <property type="match status" value="1"/>
</dbReference>
<gene>
    <name evidence="2" type="ORF">ACFSW8_08145</name>
</gene>